<organism evidence="2 3">
    <name type="scientific">Hermanssonia centrifuga</name>
    <dbReference type="NCBI Taxonomy" id="98765"/>
    <lineage>
        <taxon>Eukaryota</taxon>
        <taxon>Fungi</taxon>
        <taxon>Dikarya</taxon>
        <taxon>Basidiomycota</taxon>
        <taxon>Agaricomycotina</taxon>
        <taxon>Agaricomycetes</taxon>
        <taxon>Polyporales</taxon>
        <taxon>Meruliaceae</taxon>
        <taxon>Hermanssonia</taxon>
    </lineage>
</organism>
<keyword evidence="3" id="KW-1185">Reference proteome</keyword>
<feature type="domain" description="Enoyl reductase (ER)" evidence="1">
    <location>
        <begin position="26"/>
        <end position="339"/>
    </location>
</feature>
<protein>
    <recommendedName>
        <fullName evidence="1">Enoyl reductase (ER) domain-containing protein</fullName>
    </recommendedName>
</protein>
<proteinExistence type="predicted"/>
<dbReference type="PANTHER" id="PTHR11695:SF294">
    <property type="entry name" value="RETICULON-4-INTERACTING PROTEIN 1, MITOCHONDRIAL"/>
    <property type="match status" value="1"/>
</dbReference>
<dbReference type="PANTHER" id="PTHR11695">
    <property type="entry name" value="ALCOHOL DEHYDROGENASE RELATED"/>
    <property type="match status" value="1"/>
</dbReference>
<evidence type="ECO:0000259" key="1">
    <source>
        <dbReference type="SMART" id="SM00829"/>
    </source>
</evidence>
<gene>
    <name evidence="2" type="ORF">EW026_g1039</name>
</gene>
<reference evidence="2 3" key="1">
    <citation type="submission" date="2019-02" db="EMBL/GenBank/DDBJ databases">
        <title>Genome sequencing of the rare red list fungi Phlebia centrifuga.</title>
        <authorList>
            <person name="Buettner E."/>
            <person name="Kellner H."/>
        </authorList>
    </citation>
    <scope>NUCLEOTIDE SEQUENCE [LARGE SCALE GENOMIC DNA]</scope>
    <source>
        <strain evidence="2 3">DSM 108282</strain>
    </source>
</reference>
<dbReference type="InterPro" id="IPR036291">
    <property type="entry name" value="NAD(P)-bd_dom_sf"/>
</dbReference>
<dbReference type="InterPro" id="IPR020843">
    <property type="entry name" value="ER"/>
</dbReference>
<evidence type="ECO:0000313" key="3">
    <source>
        <dbReference type="Proteomes" id="UP000309038"/>
    </source>
</evidence>
<name>A0A4S4KSU2_9APHY</name>
<dbReference type="Gene3D" id="3.90.180.10">
    <property type="entry name" value="Medium-chain alcohol dehydrogenases, catalytic domain"/>
    <property type="match status" value="1"/>
</dbReference>
<dbReference type="InterPro" id="IPR013154">
    <property type="entry name" value="ADH-like_N"/>
</dbReference>
<accession>A0A4S4KSU2</accession>
<dbReference type="SUPFAM" id="SSF51735">
    <property type="entry name" value="NAD(P)-binding Rossmann-fold domains"/>
    <property type="match status" value="1"/>
</dbReference>
<evidence type="ECO:0000313" key="2">
    <source>
        <dbReference type="EMBL" id="THH01706.1"/>
    </source>
</evidence>
<dbReference type="SMART" id="SM00829">
    <property type="entry name" value="PKS_ER"/>
    <property type="match status" value="1"/>
</dbReference>
<dbReference type="InterPro" id="IPR050700">
    <property type="entry name" value="YIM1/Zinc_Alcohol_DH_Fams"/>
</dbReference>
<dbReference type="GO" id="GO:0005739">
    <property type="term" value="C:mitochondrion"/>
    <property type="evidence" value="ECO:0007669"/>
    <property type="project" value="TreeGrafter"/>
</dbReference>
<dbReference type="CDD" id="cd08267">
    <property type="entry name" value="MDR1"/>
    <property type="match status" value="1"/>
</dbReference>
<dbReference type="Pfam" id="PF13602">
    <property type="entry name" value="ADH_zinc_N_2"/>
    <property type="match status" value="1"/>
</dbReference>
<dbReference type="GO" id="GO:0016491">
    <property type="term" value="F:oxidoreductase activity"/>
    <property type="evidence" value="ECO:0007669"/>
    <property type="project" value="InterPro"/>
</dbReference>
<dbReference type="Pfam" id="PF08240">
    <property type="entry name" value="ADH_N"/>
    <property type="match status" value="1"/>
</dbReference>
<dbReference type="Proteomes" id="UP000309038">
    <property type="component" value="Unassembled WGS sequence"/>
</dbReference>
<dbReference type="InterPro" id="IPR011032">
    <property type="entry name" value="GroES-like_sf"/>
</dbReference>
<dbReference type="EMBL" id="SGPJ01000018">
    <property type="protein sequence ID" value="THH01706.1"/>
    <property type="molecule type" value="Genomic_DNA"/>
</dbReference>
<dbReference type="AlphaFoldDB" id="A0A4S4KSU2"/>
<comment type="caution">
    <text evidence="2">The sequence shown here is derived from an EMBL/GenBank/DDBJ whole genome shotgun (WGS) entry which is preliminary data.</text>
</comment>
<dbReference type="SUPFAM" id="SSF50129">
    <property type="entry name" value="GroES-like"/>
    <property type="match status" value="1"/>
</dbReference>
<dbReference type="Gene3D" id="3.40.50.720">
    <property type="entry name" value="NAD(P)-binding Rossmann-like Domain"/>
    <property type="match status" value="1"/>
</dbReference>
<sequence>MSSSTPSHHGLFASQTQRAWINVAKGDPSDVLVIDDKRPIPTQLADGEVLIKVQAAALNPVGYKLMQMVPNFIARRPLVPELDYSGIVVDSNGTELKDGQAVFGMIPGPPIALRSAPLTGTLAQYIRVPATCAIPRPTNIKATEAAGVGACGTTAYQALFSLAKLEPGQHVFVNGGSTSVGIFAIQLAKAIGCKVTATASGKNGDFLKSIGVDKFIDYTLGPLDQQLVKDLPSPKFHVMLEAVGNLDIDLFTRKGLGLNDMFAIGRYGWGVAKPAWLCGASRTWRMLRVEYNQEDLAAVAQYISEGKVKPIVDSVYDFDDALKAYERIMTKRAVGKVVVKIDPEAD</sequence>